<reference evidence="6" key="3">
    <citation type="journal article" date="2019" name="Int. J. Syst. Evol. Microbiol.">
        <title>The Global Catalogue of Microorganisms (GCM) 10K type strain sequencing project: providing services to taxonomists for standard genome sequencing and annotation.</title>
        <authorList>
            <consortium name="The Broad Institute Genomics Platform"/>
            <consortium name="The Broad Institute Genome Sequencing Center for Infectious Disease"/>
            <person name="Wu L."/>
            <person name="Ma J."/>
        </authorList>
    </citation>
    <scope>NUCLEOTIDE SEQUENCE [LARGE SCALE GENOMIC DNA]</scope>
    <source>
        <strain evidence="6">CCM 8490</strain>
    </source>
</reference>
<reference evidence="3" key="1">
    <citation type="journal article" date="2014" name="Int. J. Syst. Evol. Microbiol.">
        <title>Complete genome of a new Firmicutes species belonging to the dominant human colonic microbiota ('Ruminococcus bicirculans') reveals two chromosomes and a selective capacity to utilize plant glucans.</title>
        <authorList>
            <consortium name="NISC Comparative Sequencing Program"/>
            <person name="Wegmann U."/>
            <person name="Louis P."/>
            <person name="Goesmann A."/>
            <person name="Henrissat B."/>
            <person name="Duncan S.H."/>
            <person name="Flint H.J."/>
        </authorList>
    </citation>
    <scope>NUCLEOTIDE SEQUENCE</scope>
    <source>
        <strain evidence="3">CCM 8490</strain>
    </source>
</reference>
<comment type="caution">
    <text evidence="4">The sequence shown here is derived from an EMBL/GenBank/DDBJ whole genome shotgun (WGS) entry which is preliminary data.</text>
</comment>
<keyword evidence="1" id="KW-0732">Signal</keyword>
<evidence type="ECO:0000256" key="1">
    <source>
        <dbReference type="SAM" id="SignalP"/>
    </source>
</evidence>
<dbReference type="InterPro" id="IPR029045">
    <property type="entry name" value="ClpP/crotonase-like_dom_sf"/>
</dbReference>
<dbReference type="Proteomes" id="UP000285906">
    <property type="component" value="Unassembled WGS sequence"/>
</dbReference>
<feature type="signal peptide" evidence="1">
    <location>
        <begin position="1"/>
        <end position="21"/>
    </location>
</feature>
<keyword evidence="6" id="KW-1185">Reference proteome</keyword>
<feature type="domain" description="Tail specific protease" evidence="2">
    <location>
        <begin position="209"/>
        <end position="458"/>
    </location>
</feature>
<proteinExistence type="predicted"/>
<name>A0A420D8J7_9FLAO</name>
<dbReference type="Proteomes" id="UP000658202">
    <property type="component" value="Unassembled WGS sequence"/>
</dbReference>
<feature type="chain" id="PRO_5019387109" evidence="1">
    <location>
        <begin position="22"/>
        <end position="482"/>
    </location>
</feature>
<dbReference type="AlphaFoldDB" id="A0A420D8J7"/>
<dbReference type="Pfam" id="PF03572">
    <property type="entry name" value="Peptidase_S41"/>
    <property type="match status" value="1"/>
</dbReference>
<dbReference type="PANTHER" id="PTHR32060">
    <property type="entry name" value="TAIL-SPECIFIC PROTEASE"/>
    <property type="match status" value="1"/>
</dbReference>
<dbReference type="PANTHER" id="PTHR32060:SF30">
    <property type="entry name" value="CARBOXY-TERMINAL PROCESSING PROTEASE CTPA"/>
    <property type="match status" value="1"/>
</dbReference>
<dbReference type="SUPFAM" id="SSF52096">
    <property type="entry name" value="ClpP/crotonase"/>
    <property type="match status" value="1"/>
</dbReference>
<organism evidence="4 5">
    <name type="scientific">Epilithonimonas arachidiradicis</name>
    <dbReference type="NCBI Taxonomy" id="1617282"/>
    <lineage>
        <taxon>Bacteria</taxon>
        <taxon>Pseudomonadati</taxon>
        <taxon>Bacteroidota</taxon>
        <taxon>Flavobacteriia</taxon>
        <taxon>Flavobacteriales</taxon>
        <taxon>Weeksellaceae</taxon>
        <taxon>Chryseobacterium group</taxon>
        <taxon>Epilithonimonas</taxon>
    </lineage>
</organism>
<evidence type="ECO:0000313" key="6">
    <source>
        <dbReference type="Proteomes" id="UP000658202"/>
    </source>
</evidence>
<dbReference type="GO" id="GO:0004175">
    <property type="term" value="F:endopeptidase activity"/>
    <property type="evidence" value="ECO:0007669"/>
    <property type="project" value="TreeGrafter"/>
</dbReference>
<evidence type="ECO:0000313" key="4">
    <source>
        <dbReference type="EMBL" id="RKE87140.1"/>
    </source>
</evidence>
<dbReference type="RefSeq" id="WP_120213653.1">
    <property type="nucleotide sequence ID" value="NZ_BMCW01000004.1"/>
</dbReference>
<dbReference type="SMART" id="SM00245">
    <property type="entry name" value="TSPc"/>
    <property type="match status" value="1"/>
</dbReference>
<accession>A0A420D8J7</accession>
<dbReference type="GO" id="GO:0007165">
    <property type="term" value="P:signal transduction"/>
    <property type="evidence" value="ECO:0007669"/>
    <property type="project" value="TreeGrafter"/>
</dbReference>
<protein>
    <submittedName>
        <fullName evidence="4">Peptidase S41-like protein</fullName>
    </submittedName>
</protein>
<dbReference type="EMBL" id="RAQH01000005">
    <property type="protein sequence ID" value="RKE87140.1"/>
    <property type="molecule type" value="Genomic_DNA"/>
</dbReference>
<dbReference type="OrthoDB" id="5480566at2"/>
<reference evidence="3" key="4">
    <citation type="submission" date="2024-05" db="EMBL/GenBank/DDBJ databases">
        <authorList>
            <person name="Sun Q."/>
            <person name="Sedlacek I."/>
        </authorList>
    </citation>
    <scope>NUCLEOTIDE SEQUENCE</scope>
    <source>
        <strain evidence="3">CCM 8490</strain>
    </source>
</reference>
<evidence type="ECO:0000259" key="2">
    <source>
        <dbReference type="SMART" id="SM00245"/>
    </source>
</evidence>
<reference evidence="4 5" key="2">
    <citation type="submission" date="2018-09" db="EMBL/GenBank/DDBJ databases">
        <title>Genomic Encyclopedia of Archaeal and Bacterial Type Strains, Phase II (KMG-II): from individual species to whole genera.</title>
        <authorList>
            <person name="Goeker M."/>
        </authorList>
    </citation>
    <scope>NUCLEOTIDE SEQUENCE [LARGE SCALE GENOMIC DNA]</scope>
    <source>
        <strain evidence="4 5">DSM 27620</strain>
    </source>
</reference>
<dbReference type="GO" id="GO:0030288">
    <property type="term" value="C:outer membrane-bounded periplasmic space"/>
    <property type="evidence" value="ECO:0007669"/>
    <property type="project" value="TreeGrafter"/>
</dbReference>
<dbReference type="GO" id="GO:0008236">
    <property type="term" value="F:serine-type peptidase activity"/>
    <property type="evidence" value="ECO:0007669"/>
    <property type="project" value="InterPro"/>
</dbReference>
<dbReference type="InterPro" id="IPR005151">
    <property type="entry name" value="Tail-specific_protease"/>
</dbReference>
<dbReference type="EMBL" id="BMCW01000004">
    <property type="protein sequence ID" value="GGG58545.1"/>
    <property type="molecule type" value="Genomic_DNA"/>
</dbReference>
<dbReference type="Gene3D" id="3.90.226.10">
    <property type="entry name" value="2-enoyl-CoA Hydratase, Chain A, domain 1"/>
    <property type="match status" value="1"/>
</dbReference>
<evidence type="ECO:0000313" key="3">
    <source>
        <dbReference type="EMBL" id="GGG58545.1"/>
    </source>
</evidence>
<dbReference type="GO" id="GO:0006508">
    <property type="term" value="P:proteolysis"/>
    <property type="evidence" value="ECO:0007669"/>
    <property type="project" value="InterPro"/>
</dbReference>
<gene>
    <name evidence="4" type="ORF">BXY58_2011</name>
    <name evidence="3" type="ORF">GCM10007332_20360</name>
</gene>
<evidence type="ECO:0000313" key="5">
    <source>
        <dbReference type="Proteomes" id="UP000285906"/>
    </source>
</evidence>
<sequence>MIKRPLLLLLATFFIGQISFAQTQTFQFTNAKFSAETVKNTIDDVQKELSAKHPGFYRYTKKAEFDIYIDSVKSTIKDSMTMFESFQKLKPIVAKINCLHTGIALPKSFSDQLNMQPDLFPFQLFFSENKAFVVHNFSNNRDIVQGDEIKEINGKSIPEITKLLFQLIPSDGYNQTLKWRALNLQFPTWYRIIDPNTNFTIIVNRNNASKSYSIPGARFKDLAGNGFLEEPIRPKQLEFHMEDNVAILTIHSFGQTDIKNAKQDFRKFIDETFDDLKTKNVQNLIIDLRDNTGGSDPNAAYFASYFFDQPFRYWDRIEVTETVAKEIKGVSLTLFYRKPVEKNGVWLWQKAKHNHEFDFYEIQKPAKNNYKGNVYALINGFCMSSCADVAAILSYNKKAIFIGQETGGGYQGNNSGMMPESAVQPFGFTLSVPLQKYVNAVDPNKNFGHGTIPDHEIATTFENWINKQDVELDYTIQLINRK</sequence>